<dbReference type="STRING" id="574650.SAMN04487966_102191"/>
<evidence type="ECO:0000313" key="4">
    <source>
        <dbReference type="EMBL" id="SFV21118.1"/>
    </source>
</evidence>
<evidence type="ECO:0000256" key="3">
    <source>
        <dbReference type="ARBA" id="ARBA00022842"/>
    </source>
</evidence>
<dbReference type="SUPFAM" id="SSF56784">
    <property type="entry name" value="HAD-like"/>
    <property type="match status" value="1"/>
</dbReference>
<comment type="cofactor">
    <cofactor evidence="1">
        <name>Mg(2+)</name>
        <dbReference type="ChEBI" id="CHEBI:18420"/>
    </cofactor>
</comment>
<gene>
    <name evidence="4" type="ORF">SAMN04487966_102191</name>
</gene>
<evidence type="ECO:0000256" key="1">
    <source>
        <dbReference type="ARBA" id="ARBA00001946"/>
    </source>
</evidence>
<dbReference type="NCBIfam" id="TIGR01549">
    <property type="entry name" value="HAD-SF-IA-v1"/>
    <property type="match status" value="1"/>
</dbReference>
<keyword evidence="2 4" id="KW-0378">Hydrolase</keyword>
<dbReference type="InterPro" id="IPR023214">
    <property type="entry name" value="HAD_sf"/>
</dbReference>
<dbReference type="OrthoDB" id="9810501at2"/>
<dbReference type="Pfam" id="PF00702">
    <property type="entry name" value="Hydrolase"/>
    <property type="match status" value="1"/>
</dbReference>
<dbReference type="AlphaFoldDB" id="A0A1I7MGQ9"/>
<accession>A0A1I7MGQ9</accession>
<proteinExistence type="predicted"/>
<dbReference type="Proteomes" id="UP000198881">
    <property type="component" value="Unassembled WGS sequence"/>
</dbReference>
<dbReference type="InterPro" id="IPR036412">
    <property type="entry name" value="HAD-like_sf"/>
</dbReference>
<dbReference type="CDD" id="cd01427">
    <property type="entry name" value="HAD_like"/>
    <property type="match status" value="1"/>
</dbReference>
<dbReference type="Gene3D" id="3.40.50.1000">
    <property type="entry name" value="HAD superfamily/HAD-like"/>
    <property type="match status" value="1"/>
</dbReference>
<dbReference type="SFLD" id="SFLDS00003">
    <property type="entry name" value="Haloacid_Dehalogenase"/>
    <property type="match status" value="1"/>
</dbReference>
<dbReference type="InterPro" id="IPR006439">
    <property type="entry name" value="HAD-SF_hydro_IA"/>
</dbReference>
<dbReference type="PANTHER" id="PTHR46470">
    <property type="entry name" value="N-ACYLNEURAMINATE-9-PHOSPHATASE"/>
    <property type="match status" value="1"/>
</dbReference>
<dbReference type="GO" id="GO:0016787">
    <property type="term" value="F:hydrolase activity"/>
    <property type="evidence" value="ECO:0007669"/>
    <property type="project" value="UniProtKB-KW"/>
</dbReference>
<dbReference type="Gene3D" id="1.20.120.1600">
    <property type="match status" value="1"/>
</dbReference>
<keyword evidence="5" id="KW-1185">Reference proteome</keyword>
<dbReference type="InterPro" id="IPR051400">
    <property type="entry name" value="HAD-like_hydrolase"/>
</dbReference>
<evidence type="ECO:0000313" key="5">
    <source>
        <dbReference type="Proteomes" id="UP000198881"/>
    </source>
</evidence>
<organism evidence="4 5">
    <name type="scientific">Micrococcus terreus</name>
    <dbReference type="NCBI Taxonomy" id="574650"/>
    <lineage>
        <taxon>Bacteria</taxon>
        <taxon>Bacillati</taxon>
        <taxon>Actinomycetota</taxon>
        <taxon>Actinomycetes</taxon>
        <taxon>Micrococcales</taxon>
        <taxon>Micrococcaceae</taxon>
        <taxon>Micrococcus</taxon>
    </lineage>
</organism>
<keyword evidence="3" id="KW-0460">Magnesium</keyword>
<dbReference type="RefSeq" id="WP_091694512.1">
    <property type="nucleotide sequence ID" value="NZ_FPCG01000002.1"/>
</dbReference>
<protein>
    <submittedName>
        <fullName evidence="4">Putative hydrolase of the HAD superfamily</fullName>
    </submittedName>
</protein>
<dbReference type="EMBL" id="FPCG01000002">
    <property type="protein sequence ID" value="SFV21118.1"/>
    <property type="molecule type" value="Genomic_DNA"/>
</dbReference>
<reference evidence="4 5" key="1">
    <citation type="submission" date="2016-10" db="EMBL/GenBank/DDBJ databases">
        <authorList>
            <person name="de Groot N.N."/>
        </authorList>
    </citation>
    <scope>NUCLEOTIDE SEQUENCE [LARGE SCALE GENOMIC DNA]</scope>
    <source>
        <strain evidence="4 5">CGMCC 1.7054</strain>
    </source>
</reference>
<dbReference type="GO" id="GO:0044281">
    <property type="term" value="P:small molecule metabolic process"/>
    <property type="evidence" value="ECO:0007669"/>
    <property type="project" value="UniProtKB-ARBA"/>
</dbReference>
<name>A0A1I7MGQ9_9MICC</name>
<dbReference type="PANTHER" id="PTHR46470:SF4">
    <property type="entry name" value="5-AMINO-6-(5-PHOSPHO-D-RIBITYLAMINO)URACIL PHOSPHATASE YIGB"/>
    <property type="match status" value="1"/>
</dbReference>
<sequence>MAEPPQVRGVLFDLDDTLVDLKTAQLVTFEETAARQAELTGGRLPDPGRVAAAALHFAADANGHYQRYVDGELDFLGQRFARARDALRMLGLAAEPDPDLWGPDGYERMLRSRWALFDDVPPLLSRLDDARIPWGVVTNNTEEYQRGKLATVGLDRVKVVVGTDTAGAPKPDAAPFLAGCAGLGLDPADVLYVGDNPLKDGLEARDAGLVSLLILRPSAVPGDLGGGDGGTSTSQVPAGIWTGDSLGAVARFVTGAKPLL</sequence>
<dbReference type="SFLD" id="SFLDG01129">
    <property type="entry name" value="C1.5:_HAD__Beta-PGM__Phosphata"/>
    <property type="match status" value="1"/>
</dbReference>
<evidence type="ECO:0000256" key="2">
    <source>
        <dbReference type="ARBA" id="ARBA00022801"/>
    </source>
</evidence>